<evidence type="ECO:0000256" key="1">
    <source>
        <dbReference type="SAM" id="MobiDB-lite"/>
    </source>
</evidence>
<reference evidence="2 3" key="1">
    <citation type="submission" date="2020-02" db="EMBL/GenBank/DDBJ databases">
        <authorList>
            <person name="Ma Q."/>
            <person name="Huang Y."/>
            <person name="Song X."/>
            <person name="Pei D."/>
        </authorList>
    </citation>
    <scope>NUCLEOTIDE SEQUENCE [LARGE SCALE GENOMIC DNA]</scope>
    <source>
        <strain evidence="2">Sxm20200214</strain>
        <tissue evidence="2">Leaf</tissue>
    </source>
</reference>
<feature type="compositionally biased region" description="Polar residues" evidence="1">
    <location>
        <begin position="322"/>
        <end position="336"/>
    </location>
</feature>
<accession>A0A8X7VPJ0</accession>
<comment type="caution">
    <text evidence="2">The sequence shown here is derived from an EMBL/GenBank/DDBJ whole genome shotgun (WGS) entry which is preliminary data.</text>
</comment>
<proteinExistence type="predicted"/>
<protein>
    <submittedName>
        <fullName evidence="2">Uncharacterized protein</fullName>
    </submittedName>
</protein>
<keyword evidence="3" id="KW-1185">Reference proteome</keyword>
<dbReference type="AlphaFoldDB" id="A0A8X7VPJ0"/>
<feature type="compositionally biased region" description="Basic and acidic residues" evidence="1">
    <location>
        <begin position="128"/>
        <end position="162"/>
    </location>
</feature>
<evidence type="ECO:0000313" key="2">
    <source>
        <dbReference type="EMBL" id="KAG2314565.1"/>
    </source>
</evidence>
<organism evidence="2 3">
    <name type="scientific">Brassica carinata</name>
    <name type="common">Ethiopian mustard</name>
    <name type="synonym">Abyssinian cabbage</name>
    <dbReference type="NCBI Taxonomy" id="52824"/>
    <lineage>
        <taxon>Eukaryota</taxon>
        <taxon>Viridiplantae</taxon>
        <taxon>Streptophyta</taxon>
        <taxon>Embryophyta</taxon>
        <taxon>Tracheophyta</taxon>
        <taxon>Spermatophyta</taxon>
        <taxon>Magnoliopsida</taxon>
        <taxon>eudicotyledons</taxon>
        <taxon>Gunneridae</taxon>
        <taxon>Pentapetalae</taxon>
        <taxon>rosids</taxon>
        <taxon>malvids</taxon>
        <taxon>Brassicales</taxon>
        <taxon>Brassicaceae</taxon>
        <taxon>Brassiceae</taxon>
        <taxon>Brassica</taxon>
    </lineage>
</organism>
<dbReference type="Proteomes" id="UP000886595">
    <property type="component" value="Unassembled WGS sequence"/>
</dbReference>
<sequence length="362" mass="38547">MGKIPKAYPSYSEILRAQLGDGSFGSISTPKGAKAKASPSEVATTGLEDIEVQRSPGGMTDATTTDFSAKESIEPTSDVDPSRKKKKKKKKSSRKSAVDPGNVDDLAEEDREASDHLIDGVDGPGSSAEKDRAGSFVAKRKEPTDGGSRDLGEKKLKRSHDIRLSSSEGIVLPASRLLPWGGSDPPSDRLALAAHRRDLVSQRSCISAAATERLDKFRDYMIDRDRREEKLVLHSAAFGTLESMDVLKDLGIPIPQVLIDTLAANEAKYRKEMEEIAVEVISEQDLVLPRFPGLEAAQKLNQPDSSLGDADPIAAAALRSSGPASGNPATQVTLTGSPELMVTDPDVGGASGATSLDRVDED</sequence>
<name>A0A8X7VPJ0_BRACI</name>
<feature type="compositionally biased region" description="Basic residues" evidence="1">
    <location>
        <begin position="83"/>
        <end position="94"/>
    </location>
</feature>
<feature type="region of interest" description="Disordered" evidence="1">
    <location>
        <begin position="21"/>
        <end position="162"/>
    </location>
</feature>
<gene>
    <name evidence="2" type="ORF">Bca52824_017687</name>
</gene>
<evidence type="ECO:0000313" key="3">
    <source>
        <dbReference type="Proteomes" id="UP000886595"/>
    </source>
</evidence>
<feature type="region of interest" description="Disordered" evidence="1">
    <location>
        <begin position="316"/>
        <end position="362"/>
    </location>
</feature>
<dbReference type="EMBL" id="JAAMPC010000004">
    <property type="protein sequence ID" value="KAG2314565.1"/>
    <property type="molecule type" value="Genomic_DNA"/>
</dbReference>